<reference evidence="1 2" key="3">
    <citation type="journal article" date="2004" name="Bioinformatics">
        <title>PHIRE, a deterministic approach to reveal regulatory elements in bacteriophage genomes.</title>
        <authorList>
            <person name="Lavigne R."/>
            <person name="Sun W.D."/>
            <person name="Volckaert G."/>
        </authorList>
    </citation>
    <scope>NUCLEOTIDE SEQUENCE [LARGE SCALE GENOMIC DNA]</scope>
</reference>
<sequence length="154" mass="17567">MARKTLCMLIRHHQYALVTNDIQKSDFFYTCPFESTVEGQPILCAVFYKKPNPERMKAAYSLTTLPCHLTLEGWQSLIVDAEQRAILVTPRRIYDFRGEEINVCNGENKGFTFGADEFVHLFGKYLDVNVPLGALYADKQIGEAFEVIAVKPRN</sequence>
<evidence type="ECO:0000313" key="1">
    <source>
        <dbReference type="EMBL" id="CAG27184.1"/>
    </source>
</evidence>
<dbReference type="Proteomes" id="UP000001239">
    <property type="component" value="Segment"/>
</dbReference>
<dbReference type="EMBL" id="AJ697969">
    <property type="protein sequence ID" value="CAG27184.1"/>
    <property type="molecule type" value="Genomic_DNA"/>
</dbReference>
<protein>
    <submittedName>
        <fullName evidence="1">Uncharacterized protein</fullName>
    </submittedName>
</protein>
<organism evidence="1 2">
    <name type="scientific">Pseudomonas phage EL</name>
    <dbReference type="NCBI Taxonomy" id="273133"/>
    <lineage>
        <taxon>Viruses</taxon>
        <taxon>Duplodnaviria</taxon>
        <taxon>Heunggongvirae</taxon>
        <taxon>Uroviricota</taxon>
        <taxon>Caudoviricetes</taxon>
        <taxon>Chimalliviridae</taxon>
        <taxon>Elvirus</taxon>
        <taxon>Elvirus EL</taxon>
    </lineage>
</organism>
<evidence type="ECO:0000313" key="2">
    <source>
        <dbReference type="Proteomes" id="UP000001239"/>
    </source>
</evidence>
<dbReference type="GeneID" id="5176754"/>
<accession>Q2Z0Z1</accession>
<dbReference type="KEGG" id="vg:5176754"/>
<reference evidence="1 2" key="2">
    <citation type="journal article" date="2003" name="Res. Microbiol.">
        <title>Myoviridae bacteriophages of Pseudomonas aeruginosa: a long and complex evolutionary pathway.</title>
        <authorList>
            <person name="Krylov V.N."/>
            <person name="Pleteneva E.A."/>
            <person name="Bourkalsteva M.V."/>
            <person name="Shaburova O.V."/>
            <person name="Volckaert G."/>
            <person name="Sykilinda N.N."/>
            <person name="Kurochkina L.P."/>
            <person name="Mesyanzhinov V.V."/>
        </authorList>
    </citation>
    <scope>NUCLEOTIDE SEQUENCE [LARGE SCALE GENOMIC DNA]</scope>
</reference>
<dbReference type="RefSeq" id="YP_418123.1">
    <property type="nucleotide sequence ID" value="NC_007623.1"/>
</dbReference>
<reference evidence="1 2" key="1">
    <citation type="journal article" date="2002" name="Genetika">
        <title>Phenogenetic characterization of a group of giant Phi KZ-like bacteriophages of Pseudomonas aeruginosa].</title>
        <authorList>
            <person name="Burkal'tseva M.V."/>
            <person name="Krylov V.N."/>
            <person name="Pleteneva E.A."/>
            <person name="Shaburova O.V."/>
            <person name="Krylov S.V."/>
            <person name="Volckaert G."/>
            <person name="Sykilinda N.N."/>
            <person name="Kurochkina L.P."/>
            <person name="Mesyanzhinov V.V."/>
        </authorList>
    </citation>
    <scope>NUCLEOTIDE SEQUENCE [LARGE SCALE GENOMIC DNA]</scope>
</reference>
<reference evidence="1 2" key="4">
    <citation type="journal article" date="2005" name="J. Mol. Biol.">
        <title>Genome comparison of Pseudomonas aeruginosa large phages.</title>
        <authorList>
            <person name="Hertveldt K."/>
            <person name="Lavigne R."/>
            <person name="Pleteneva E."/>
            <person name="Sernova N."/>
            <person name="Kurochkina L."/>
            <person name="Korchevskii R."/>
            <person name="Robben J."/>
            <person name="Mesyanzhinov V."/>
            <person name="Krylov V.N."/>
            <person name="Volckaert G."/>
        </authorList>
    </citation>
    <scope>NUCLEOTIDE SEQUENCE</scope>
</reference>
<keyword evidence="2" id="KW-1185">Reference proteome</keyword>
<proteinExistence type="predicted"/>
<name>Q2Z0Z1_9CAUD</name>